<proteinExistence type="predicted"/>
<organism evidence="7 8">
    <name type="scientific">Tetrapyrgos nigripes</name>
    <dbReference type="NCBI Taxonomy" id="182062"/>
    <lineage>
        <taxon>Eukaryota</taxon>
        <taxon>Fungi</taxon>
        <taxon>Dikarya</taxon>
        <taxon>Basidiomycota</taxon>
        <taxon>Agaricomycotina</taxon>
        <taxon>Agaricomycetes</taxon>
        <taxon>Agaricomycetidae</taxon>
        <taxon>Agaricales</taxon>
        <taxon>Marasmiineae</taxon>
        <taxon>Marasmiaceae</taxon>
        <taxon>Tetrapyrgos</taxon>
    </lineage>
</organism>
<dbReference type="AlphaFoldDB" id="A0A8H5GTG6"/>
<reference evidence="7 8" key="1">
    <citation type="journal article" date="2020" name="ISME J.">
        <title>Uncovering the hidden diversity of litter-decomposition mechanisms in mushroom-forming fungi.</title>
        <authorList>
            <person name="Floudas D."/>
            <person name="Bentzer J."/>
            <person name="Ahren D."/>
            <person name="Johansson T."/>
            <person name="Persson P."/>
            <person name="Tunlid A."/>
        </authorList>
    </citation>
    <scope>NUCLEOTIDE SEQUENCE [LARGE SCALE GENOMIC DNA]</scope>
    <source>
        <strain evidence="7 8">CBS 291.85</strain>
    </source>
</reference>
<feature type="region of interest" description="Disordered" evidence="6">
    <location>
        <begin position="183"/>
        <end position="242"/>
    </location>
</feature>
<dbReference type="GO" id="GO:0000976">
    <property type="term" value="F:transcription cis-regulatory region binding"/>
    <property type="evidence" value="ECO:0007669"/>
    <property type="project" value="TreeGrafter"/>
</dbReference>
<accession>A0A8H5GTG6</accession>
<evidence type="ECO:0000256" key="6">
    <source>
        <dbReference type="SAM" id="MobiDB-lite"/>
    </source>
</evidence>
<dbReference type="PANTHER" id="PTHR31845:SF17">
    <property type="entry name" value="ZN(II)2CYS6 TRANSCRIPTION FACTOR (EUROFUNG)"/>
    <property type="match status" value="1"/>
</dbReference>
<gene>
    <name evidence="7" type="ORF">D9758_002118</name>
</gene>
<dbReference type="GO" id="GO:0005634">
    <property type="term" value="C:nucleus"/>
    <property type="evidence" value="ECO:0007669"/>
    <property type="project" value="UniProtKB-SubCell"/>
</dbReference>
<keyword evidence="2" id="KW-0805">Transcription regulation</keyword>
<evidence type="ECO:0000313" key="8">
    <source>
        <dbReference type="Proteomes" id="UP000559256"/>
    </source>
</evidence>
<keyword evidence="8" id="KW-1185">Reference proteome</keyword>
<dbReference type="PANTHER" id="PTHR31845">
    <property type="entry name" value="FINGER DOMAIN PROTEIN, PUTATIVE-RELATED"/>
    <property type="match status" value="1"/>
</dbReference>
<evidence type="ECO:0008006" key="9">
    <source>
        <dbReference type="Google" id="ProtNLM"/>
    </source>
</evidence>
<sequence length="730" mass="80490">MPSVIRHPDRVTARNATHSTLFSQSYVRFQSRPLSSMSSSSTPPSQASMLGSFSVQEHITVPVRERVRSSRACRLCRKQKAGILVGNAGKLGQIRTCKPIRFHPSSSVRTQCIFESADETPPSLTERTTALESRMATIEAELAQTKSLLDRLMNHQAHHSSSSPPTLISPIASKSLVASSPAASISSAGSHPKITPKPATPSGSLARILTSTEDEISSDSMVTKHQLPKQPLKRPRVDSVSAEDPLSPIDIYAMAENKECNLAFVIFSRRCSAYLPFFDPDQQYAHFCQSTESQTLFWAVIGTGSREAEELSNLHSVALSRATKWVQASLYAPPCTLDDLKGLLIYIQWLATPRPVGHAVGLAYELNLHRSGSQLLSLLDEISNSTDDGHMKQRELAKVVDEVRTYAYLFVTDQLLSFASGKPAIMTEGNLAAELRAVVSLPTANAREGRILAQIELLSIINGVKKDIIGAGSPTTPLNPSVLELLRVKNMEADDWHTRWQAWATRINQGSGVFTMSAAISINYVWGKMQMNCMTLHGVKQATDFSPTRLQYLAEAVKYAMELVVIGLENFKPPLINYASNFTQLQITFGAVFCLKIIRLLPGRFDEHQILGLAADTAVLMSYSSKSKQLHELLLALLEQFQNVPPSSYLREINKSQPIQHLPAGAPTGQPLHNGVSNTVLSYPQPQHHIQAPHLEPQVLENANFWNWSQSMPINGLDGFFVHNSYWQQG</sequence>
<dbReference type="OrthoDB" id="2535045at2759"/>
<name>A0A8H5GTG6_9AGAR</name>
<dbReference type="Proteomes" id="UP000559256">
    <property type="component" value="Unassembled WGS sequence"/>
</dbReference>
<dbReference type="GO" id="GO:0000981">
    <property type="term" value="F:DNA-binding transcription factor activity, RNA polymerase II-specific"/>
    <property type="evidence" value="ECO:0007669"/>
    <property type="project" value="TreeGrafter"/>
</dbReference>
<dbReference type="EMBL" id="JAACJM010000010">
    <property type="protein sequence ID" value="KAF5370751.1"/>
    <property type="molecule type" value="Genomic_DNA"/>
</dbReference>
<evidence type="ECO:0000256" key="1">
    <source>
        <dbReference type="ARBA" id="ARBA00004123"/>
    </source>
</evidence>
<keyword evidence="3" id="KW-0238">DNA-binding</keyword>
<protein>
    <recommendedName>
        <fullName evidence="9">Transcription factor domain-containing protein</fullName>
    </recommendedName>
</protein>
<evidence type="ECO:0000256" key="5">
    <source>
        <dbReference type="ARBA" id="ARBA00023242"/>
    </source>
</evidence>
<dbReference type="CDD" id="cd12148">
    <property type="entry name" value="fungal_TF_MHR"/>
    <property type="match status" value="1"/>
</dbReference>
<comment type="caution">
    <text evidence="7">The sequence shown here is derived from an EMBL/GenBank/DDBJ whole genome shotgun (WGS) entry which is preliminary data.</text>
</comment>
<dbReference type="InterPro" id="IPR051089">
    <property type="entry name" value="prtT"/>
</dbReference>
<evidence type="ECO:0000313" key="7">
    <source>
        <dbReference type="EMBL" id="KAF5370751.1"/>
    </source>
</evidence>
<keyword evidence="4" id="KW-0804">Transcription</keyword>
<keyword evidence="5" id="KW-0539">Nucleus</keyword>
<evidence type="ECO:0000256" key="4">
    <source>
        <dbReference type="ARBA" id="ARBA00023163"/>
    </source>
</evidence>
<comment type="subcellular location">
    <subcellularLocation>
        <location evidence="1">Nucleus</location>
    </subcellularLocation>
</comment>
<evidence type="ECO:0000256" key="2">
    <source>
        <dbReference type="ARBA" id="ARBA00023015"/>
    </source>
</evidence>
<evidence type="ECO:0000256" key="3">
    <source>
        <dbReference type="ARBA" id="ARBA00023125"/>
    </source>
</evidence>